<dbReference type="PROSITE" id="PS50940">
    <property type="entry name" value="CHIT_BIND_II"/>
    <property type="match status" value="2"/>
</dbReference>
<evidence type="ECO:0000256" key="4">
    <source>
        <dbReference type="ARBA" id="ARBA00023157"/>
    </source>
</evidence>
<dbReference type="PANTHER" id="PTHR23301:SF0">
    <property type="entry name" value="CHITIN-BINDING TYPE-2 DOMAIN-CONTAINING PROTEIN-RELATED"/>
    <property type="match status" value="1"/>
</dbReference>
<reference evidence="7" key="1">
    <citation type="submission" date="2021-02" db="EMBL/GenBank/DDBJ databases">
        <authorList>
            <person name="Bekaert M."/>
        </authorList>
    </citation>
    <scope>NUCLEOTIDE SEQUENCE</scope>
    <source>
        <strain evidence="7">IoA-00</strain>
    </source>
</reference>
<dbReference type="Pfam" id="PF01607">
    <property type="entry name" value="CBM_14"/>
    <property type="match status" value="1"/>
</dbReference>
<evidence type="ECO:0000256" key="2">
    <source>
        <dbReference type="ARBA" id="ARBA00022729"/>
    </source>
</evidence>
<keyword evidence="5" id="KW-0325">Glycoprotein</keyword>
<evidence type="ECO:0000256" key="5">
    <source>
        <dbReference type="ARBA" id="ARBA00023180"/>
    </source>
</evidence>
<protein>
    <submittedName>
        <fullName evidence="7">(salmon louse) hypothetical protein</fullName>
    </submittedName>
</protein>
<evidence type="ECO:0000313" key="7">
    <source>
        <dbReference type="EMBL" id="CAF2851051.1"/>
    </source>
</evidence>
<accession>A0A7R8CL93</accession>
<dbReference type="Proteomes" id="UP000675881">
    <property type="component" value="Chromosome 14"/>
</dbReference>
<feature type="domain" description="Chitin-binding type-2" evidence="6">
    <location>
        <begin position="132"/>
        <end position="192"/>
    </location>
</feature>
<dbReference type="InterPro" id="IPR036508">
    <property type="entry name" value="Chitin-bd_dom_sf"/>
</dbReference>
<evidence type="ECO:0000259" key="6">
    <source>
        <dbReference type="PROSITE" id="PS50940"/>
    </source>
</evidence>
<evidence type="ECO:0000256" key="3">
    <source>
        <dbReference type="ARBA" id="ARBA00022737"/>
    </source>
</evidence>
<organism evidence="7 8">
    <name type="scientific">Lepeophtheirus salmonis</name>
    <name type="common">Salmon louse</name>
    <name type="synonym">Caligus salmonis</name>
    <dbReference type="NCBI Taxonomy" id="72036"/>
    <lineage>
        <taxon>Eukaryota</taxon>
        <taxon>Metazoa</taxon>
        <taxon>Ecdysozoa</taxon>
        <taxon>Arthropoda</taxon>
        <taxon>Crustacea</taxon>
        <taxon>Multicrustacea</taxon>
        <taxon>Hexanauplia</taxon>
        <taxon>Copepoda</taxon>
        <taxon>Siphonostomatoida</taxon>
        <taxon>Caligidae</taxon>
        <taxon>Lepeophtheirus</taxon>
    </lineage>
</organism>
<keyword evidence="2" id="KW-0732">Signal</keyword>
<dbReference type="AlphaFoldDB" id="A0A7R8CL93"/>
<keyword evidence="1" id="KW-0147">Chitin-binding</keyword>
<dbReference type="GO" id="GO:0008061">
    <property type="term" value="F:chitin binding"/>
    <property type="evidence" value="ECO:0007669"/>
    <property type="project" value="UniProtKB-KW"/>
</dbReference>
<dbReference type="OrthoDB" id="6020543at2759"/>
<dbReference type="PANTHER" id="PTHR23301">
    <property type="entry name" value="CHITIN BINDING PERITROPHIN-A"/>
    <property type="match status" value="1"/>
</dbReference>
<dbReference type="SUPFAM" id="SSF57625">
    <property type="entry name" value="Invertebrate chitin-binding proteins"/>
    <property type="match status" value="2"/>
</dbReference>
<dbReference type="GO" id="GO:0005576">
    <property type="term" value="C:extracellular region"/>
    <property type="evidence" value="ECO:0007669"/>
    <property type="project" value="InterPro"/>
</dbReference>
<dbReference type="EMBL" id="HG994593">
    <property type="protein sequence ID" value="CAF2851051.1"/>
    <property type="molecule type" value="Genomic_DNA"/>
</dbReference>
<keyword evidence="3" id="KW-0677">Repeat</keyword>
<evidence type="ECO:0000313" key="8">
    <source>
        <dbReference type="Proteomes" id="UP000675881"/>
    </source>
</evidence>
<dbReference type="InterPro" id="IPR002557">
    <property type="entry name" value="Chitin-bd_dom"/>
</dbReference>
<name>A0A7R8CL93_LEPSM</name>
<sequence>MFFKTISYSILFTLSLVYARSTPKGKENNFECRAEGFVRSPESCTEFYRCVDFYGNKIYTPFHFFCPTGTVFDEQLSICNHPWAVPECSSEGAVEIPHSTTVVPTSTVTTSSPEPTTVIDGETFTVVVPSFSFKCTAMGTFPNVNSCSRFWLCKPQDDGGFEPQLFACPLDYNYDTEVRRCLKEEDTNKCEIEESDEVFVRTGIRPIRLRVEQLDRFFKTWNGDV</sequence>
<proteinExistence type="predicted"/>
<keyword evidence="8" id="KW-1185">Reference proteome</keyword>
<gene>
    <name evidence="7" type="ORF">LSAA_4644</name>
</gene>
<dbReference type="InterPro" id="IPR051940">
    <property type="entry name" value="Chitin_bind-dev_reg"/>
</dbReference>
<feature type="domain" description="Chitin-binding type-2" evidence="6">
    <location>
        <begin position="29"/>
        <end position="90"/>
    </location>
</feature>
<keyword evidence="4" id="KW-1015">Disulfide bond</keyword>
<dbReference type="SMART" id="SM00494">
    <property type="entry name" value="ChtBD2"/>
    <property type="match status" value="2"/>
</dbReference>
<evidence type="ECO:0000256" key="1">
    <source>
        <dbReference type="ARBA" id="ARBA00022669"/>
    </source>
</evidence>
<dbReference type="Gene3D" id="2.170.140.10">
    <property type="entry name" value="Chitin binding domain"/>
    <property type="match status" value="2"/>
</dbReference>